<comment type="caution">
    <text evidence="1">The sequence shown here is derived from an EMBL/GenBank/DDBJ whole genome shotgun (WGS) entry which is preliminary data.</text>
</comment>
<dbReference type="AlphaFoldDB" id="A0A2H0V276"/>
<dbReference type="SUPFAM" id="SSF51658">
    <property type="entry name" value="Xylose isomerase-like"/>
    <property type="match status" value="1"/>
</dbReference>
<proteinExistence type="predicted"/>
<dbReference type="Proteomes" id="UP000228626">
    <property type="component" value="Unassembled WGS sequence"/>
</dbReference>
<organism evidence="1 2">
    <name type="scientific">Candidatus Falkowbacteria bacterium CG10_big_fil_rev_8_21_14_0_10_43_10</name>
    <dbReference type="NCBI Taxonomy" id="1974567"/>
    <lineage>
        <taxon>Bacteria</taxon>
        <taxon>Candidatus Falkowiibacteriota</taxon>
    </lineage>
</organism>
<dbReference type="Gene3D" id="3.20.20.150">
    <property type="entry name" value="Divalent-metal-dependent TIM barrel enzymes"/>
    <property type="match status" value="1"/>
</dbReference>
<evidence type="ECO:0008006" key="3">
    <source>
        <dbReference type="Google" id="ProtNLM"/>
    </source>
</evidence>
<dbReference type="EMBL" id="PFAR01000024">
    <property type="protein sequence ID" value="PIR93193.1"/>
    <property type="molecule type" value="Genomic_DNA"/>
</dbReference>
<sequence length="254" mass="29644">MQVGFSTASFFKFMPMVSKEAIRFCRDLGCEVIQIGADSIKKVENFKEISKQDLKDFEKVYLHGPGKNLDNLNSADKKKLLNIYEEIYQRIGFDYLLFHPGRSIMRKNFFKGYTFPIAVENMDWRNKFGINVADMRKILASGNFKMVLDLNHAYTHNKDLKLAKDFHDNFKEKIVYYHASDFGGNYQTDHVPFFKFKHDEILKAVPDLDLPIILEVILENKEEAGRELEYVRKVISLPVGRQGHKQRYGSSRLK</sequence>
<protein>
    <recommendedName>
        <fullName evidence="3">Xylose isomerase-like TIM barrel domain-containing protein</fullName>
    </recommendedName>
</protein>
<evidence type="ECO:0000313" key="2">
    <source>
        <dbReference type="Proteomes" id="UP000228626"/>
    </source>
</evidence>
<gene>
    <name evidence="1" type="ORF">COT99_01885</name>
</gene>
<reference evidence="2" key="1">
    <citation type="submission" date="2017-09" db="EMBL/GenBank/DDBJ databases">
        <title>Depth-based differentiation of microbial function through sediment-hosted aquifers and enrichment of novel symbionts in the deep terrestrial subsurface.</title>
        <authorList>
            <person name="Probst A.J."/>
            <person name="Ladd B."/>
            <person name="Jarett J.K."/>
            <person name="Geller-Mcgrath D.E."/>
            <person name="Sieber C.M.K."/>
            <person name="Emerson J.B."/>
            <person name="Anantharaman K."/>
            <person name="Thomas B.C."/>
            <person name="Malmstrom R."/>
            <person name="Stieglmeier M."/>
            <person name="Klingl A."/>
            <person name="Woyke T."/>
            <person name="Ryan C.M."/>
            <person name="Banfield J.F."/>
        </authorList>
    </citation>
    <scope>NUCLEOTIDE SEQUENCE [LARGE SCALE GENOMIC DNA]</scope>
</reference>
<dbReference type="InterPro" id="IPR036237">
    <property type="entry name" value="Xyl_isomerase-like_sf"/>
</dbReference>
<name>A0A2H0V276_9BACT</name>
<evidence type="ECO:0000313" key="1">
    <source>
        <dbReference type="EMBL" id="PIR93193.1"/>
    </source>
</evidence>
<accession>A0A2H0V276</accession>